<protein>
    <submittedName>
        <fullName evidence="1">Uncharacterized protein</fullName>
    </submittedName>
</protein>
<reference evidence="1 2" key="1">
    <citation type="submission" date="2017-11" db="EMBL/GenBank/DDBJ databases">
        <title>Bradyrhizobium forestalis sp. nov., an efficient nitrogen-fixing bacterium isolated from nodules of forest legume species in the Amazon.</title>
        <authorList>
            <person name="Costa E.M."/>
            <person name="Guimaraes A."/>
            <person name="Carvalho T.S."/>
            <person name="Rodrigues T.L."/>
            <person name="Ribeiro P.R.A."/>
            <person name="Lebbe L."/>
            <person name="Willems A."/>
            <person name="Moreira F.M.S."/>
        </authorList>
    </citation>
    <scope>NUCLEOTIDE SEQUENCE [LARGE SCALE GENOMIC DNA]</scope>
    <source>
        <strain evidence="1 2">INPA54B</strain>
    </source>
</reference>
<evidence type="ECO:0000313" key="2">
    <source>
        <dbReference type="Proteomes" id="UP000231194"/>
    </source>
</evidence>
<organism evidence="1 2">
    <name type="scientific">Bradyrhizobium forestalis</name>
    <dbReference type="NCBI Taxonomy" id="1419263"/>
    <lineage>
        <taxon>Bacteria</taxon>
        <taxon>Pseudomonadati</taxon>
        <taxon>Pseudomonadota</taxon>
        <taxon>Alphaproteobacteria</taxon>
        <taxon>Hyphomicrobiales</taxon>
        <taxon>Nitrobacteraceae</taxon>
        <taxon>Bradyrhizobium</taxon>
    </lineage>
</organism>
<proteinExistence type="predicted"/>
<dbReference type="EMBL" id="PGVG01000007">
    <property type="protein sequence ID" value="PJG55059.1"/>
    <property type="molecule type" value="Genomic_DNA"/>
</dbReference>
<keyword evidence="2" id="KW-1185">Reference proteome</keyword>
<dbReference type="AlphaFoldDB" id="A0A2M8RBB8"/>
<gene>
    <name evidence="1" type="ORF">CVM73_10795</name>
</gene>
<dbReference type="OrthoDB" id="8234528at2"/>
<evidence type="ECO:0000313" key="1">
    <source>
        <dbReference type="EMBL" id="PJG55059.1"/>
    </source>
</evidence>
<comment type="caution">
    <text evidence="1">The sequence shown here is derived from an EMBL/GenBank/DDBJ whole genome shotgun (WGS) entry which is preliminary data.</text>
</comment>
<accession>A0A2M8RBB8</accession>
<name>A0A2M8RBB8_9BRAD</name>
<dbReference type="Proteomes" id="UP000231194">
    <property type="component" value="Unassembled WGS sequence"/>
</dbReference>
<sequence>MKSLYLPPLPHLVFKCPSSHLGRAGRLTDANSRRPDMIAALRPLDPPSLAERLRKAHAMTRPLMLDIIAHACRRFPSLGQSERTARVTRLIDAEAWVDAVLALTELELPLWRVRRIAYDEGEWHCALSRDRELPDWLDAAVEGRHGDLAIALLSAFVEVQALAMESSRPSVPSVRPVLDPLYEPVACDNFG</sequence>